<dbReference type="AlphaFoldDB" id="A0A1H7HEZ4"/>
<feature type="domain" description="PPM-type phosphatase" evidence="3">
    <location>
        <begin position="147"/>
        <end position="366"/>
    </location>
</feature>
<organism evidence="4 5">
    <name type="scientific">Streptacidiphilus jiangxiensis</name>
    <dbReference type="NCBI Taxonomy" id="235985"/>
    <lineage>
        <taxon>Bacteria</taxon>
        <taxon>Bacillati</taxon>
        <taxon>Actinomycetota</taxon>
        <taxon>Actinomycetes</taxon>
        <taxon>Kitasatosporales</taxon>
        <taxon>Streptomycetaceae</taxon>
        <taxon>Streptacidiphilus</taxon>
    </lineage>
</organism>
<feature type="transmembrane region" description="Helical" evidence="2">
    <location>
        <begin position="49"/>
        <end position="79"/>
    </location>
</feature>
<dbReference type="EMBL" id="FOAZ01000002">
    <property type="protein sequence ID" value="SEK48851.1"/>
    <property type="molecule type" value="Genomic_DNA"/>
</dbReference>
<keyword evidence="2" id="KW-1133">Transmembrane helix</keyword>
<evidence type="ECO:0000313" key="5">
    <source>
        <dbReference type="Proteomes" id="UP000183015"/>
    </source>
</evidence>
<keyword evidence="2" id="KW-0472">Membrane</keyword>
<feature type="transmembrane region" description="Helical" evidence="2">
    <location>
        <begin position="19"/>
        <end position="37"/>
    </location>
</feature>
<dbReference type="RefSeq" id="WP_236656043.1">
    <property type="nucleotide sequence ID" value="NZ_BBPN01000014.1"/>
</dbReference>
<name>A0A1H7HEZ4_STRJI</name>
<dbReference type="SMART" id="SM00331">
    <property type="entry name" value="PP2C_SIG"/>
    <property type="match status" value="1"/>
</dbReference>
<evidence type="ECO:0000259" key="3">
    <source>
        <dbReference type="SMART" id="SM00331"/>
    </source>
</evidence>
<dbReference type="eggNOG" id="COG2208">
    <property type="taxonomic scope" value="Bacteria"/>
</dbReference>
<feature type="transmembrane region" description="Helical" evidence="2">
    <location>
        <begin position="91"/>
        <end position="112"/>
    </location>
</feature>
<keyword evidence="1" id="KW-0378">Hydrolase</keyword>
<keyword evidence="2" id="KW-0812">Transmembrane</keyword>
<dbReference type="PANTHER" id="PTHR43156">
    <property type="entry name" value="STAGE II SPORULATION PROTEIN E-RELATED"/>
    <property type="match status" value="1"/>
</dbReference>
<gene>
    <name evidence="4" type="ORF">SAMN05414137_102186</name>
</gene>
<evidence type="ECO:0000256" key="1">
    <source>
        <dbReference type="ARBA" id="ARBA00022801"/>
    </source>
</evidence>
<accession>A0A1H7HEZ4</accession>
<dbReference type="STRING" id="235985.SAMN05414137_102186"/>
<evidence type="ECO:0000256" key="2">
    <source>
        <dbReference type="SAM" id="Phobius"/>
    </source>
</evidence>
<proteinExistence type="predicted"/>
<keyword evidence="5" id="KW-1185">Reference proteome</keyword>
<dbReference type="InterPro" id="IPR036457">
    <property type="entry name" value="PPM-type-like_dom_sf"/>
</dbReference>
<protein>
    <submittedName>
        <fullName evidence="4">Serine phosphatase RsbU, regulator of sigma subunit</fullName>
    </submittedName>
</protein>
<dbReference type="Pfam" id="PF07228">
    <property type="entry name" value="SpoIIE"/>
    <property type="match status" value="1"/>
</dbReference>
<dbReference type="GO" id="GO:0016791">
    <property type="term" value="F:phosphatase activity"/>
    <property type="evidence" value="ECO:0007669"/>
    <property type="project" value="TreeGrafter"/>
</dbReference>
<dbReference type="Gene3D" id="3.60.40.10">
    <property type="entry name" value="PPM-type phosphatase domain"/>
    <property type="match status" value="1"/>
</dbReference>
<dbReference type="PANTHER" id="PTHR43156:SF2">
    <property type="entry name" value="STAGE II SPORULATION PROTEIN E"/>
    <property type="match status" value="1"/>
</dbReference>
<sequence length="371" mass="38248">MAKNGGGDGGGEAGGGAPLASPAVVLVTALLLFALVIGMELGTAQPTHVLSVLVAIPALVALAFGQALIVGSAVVAVATRWACLPLEPGRLGAAVGTTLAILAVSSVACYVVRRRQREASRLQQVTSVAETAQRAMLRPPPEAVGPLRIAASYRAAARFAQIGGDLYGVADTDFGVRALIADVKGKGLTAVATANVVLGSFHEAAYECTTLGGLSDRLEVSLRRHLVDAEDFVTALLVEIRTDGRMVALSHGHPPPIVLSRDGPTEFALSPGLPLGLRTARSPVGAAPDARLLCPGDTVLMYTDGLTEARNASGAFYPLADRLTGFARAHRTPAAPTELLTWLQTDARDWAGGFAQDDAALLALAWTGQDG</sequence>
<reference evidence="5" key="1">
    <citation type="submission" date="2016-10" db="EMBL/GenBank/DDBJ databases">
        <authorList>
            <person name="Varghese N."/>
        </authorList>
    </citation>
    <scope>NUCLEOTIDE SEQUENCE [LARGE SCALE GENOMIC DNA]</scope>
    <source>
        <strain evidence="5">DSM 45096 / BCRC 16803 / CGMCC 4.1857 / CIP 109030 / JCM 12277 / KCTC 19219 / NBRC 100920 / 33214</strain>
    </source>
</reference>
<dbReference type="InterPro" id="IPR001932">
    <property type="entry name" value="PPM-type_phosphatase-like_dom"/>
</dbReference>
<evidence type="ECO:0000313" key="4">
    <source>
        <dbReference type="EMBL" id="SEK48851.1"/>
    </source>
</evidence>
<dbReference type="InterPro" id="IPR052016">
    <property type="entry name" value="Bact_Sigma-Reg"/>
</dbReference>
<dbReference type="Proteomes" id="UP000183015">
    <property type="component" value="Unassembled WGS sequence"/>
</dbReference>